<name>A0AAF5CYB8_STRER</name>
<dbReference type="InterPro" id="IPR056007">
    <property type="entry name" value="DUF7585"/>
</dbReference>
<evidence type="ECO:0000313" key="6">
    <source>
        <dbReference type="WBParaSite" id="TCONS_00003747.p1"/>
    </source>
</evidence>
<keyword evidence="1" id="KW-0175">Coiled coil</keyword>
<keyword evidence="2" id="KW-1133">Transmembrane helix</keyword>
<dbReference type="Pfam" id="PF00102">
    <property type="entry name" value="Y_phosphatase"/>
    <property type="match status" value="2"/>
</dbReference>
<dbReference type="Pfam" id="PF24486">
    <property type="entry name" value="DUF7583"/>
    <property type="match status" value="1"/>
</dbReference>
<feature type="coiled-coil region" evidence="1">
    <location>
        <begin position="19"/>
        <end position="46"/>
    </location>
</feature>
<keyword evidence="2" id="KW-0472">Membrane</keyword>
<dbReference type="Pfam" id="PF24488">
    <property type="entry name" value="DUF7584"/>
    <property type="match status" value="1"/>
</dbReference>
<dbReference type="InterPro" id="IPR056005">
    <property type="entry name" value="DUF7583"/>
</dbReference>
<evidence type="ECO:0000256" key="1">
    <source>
        <dbReference type="SAM" id="Coils"/>
    </source>
</evidence>
<feature type="coiled-coil region" evidence="1">
    <location>
        <begin position="714"/>
        <end position="741"/>
    </location>
</feature>
<dbReference type="PRINTS" id="PR00700">
    <property type="entry name" value="PRTYPHPHTASE"/>
</dbReference>
<dbReference type="PROSITE" id="PS50055">
    <property type="entry name" value="TYR_PHOSPHATASE_PTP"/>
    <property type="match status" value="2"/>
</dbReference>
<evidence type="ECO:0000256" key="2">
    <source>
        <dbReference type="SAM" id="Phobius"/>
    </source>
</evidence>
<protein>
    <submittedName>
        <fullName evidence="6">Protein-tyrosine-phosphatase</fullName>
    </submittedName>
</protein>
<dbReference type="PROSITE" id="PS00383">
    <property type="entry name" value="TYR_PHOSPHATASE_1"/>
    <property type="match status" value="1"/>
</dbReference>
<evidence type="ECO:0000259" key="4">
    <source>
        <dbReference type="PROSITE" id="PS50056"/>
    </source>
</evidence>
<dbReference type="AlphaFoldDB" id="A0AAF5CYB8"/>
<dbReference type="InterPro" id="IPR000387">
    <property type="entry name" value="Tyr_Pase_dom"/>
</dbReference>
<dbReference type="PROSITE" id="PS50056">
    <property type="entry name" value="TYR_PHOSPHATASE_2"/>
    <property type="match status" value="1"/>
</dbReference>
<dbReference type="InterPro" id="IPR029021">
    <property type="entry name" value="Prot-tyrosine_phosphatase-like"/>
</dbReference>
<feature type="domain" description="Tyrosine-protein phosphatase" evidence="3">
    <location>
        <begin position="1158"/>
        <end position="1394"/>
    </location>
</feature>
<dbReference type="SUPFAM" id="SSF52799">
    <property type="entry name" value="(Phosphotyrosine protein) phosphatases II"/>
    <property type="match status" value="2"/>
</dbReference>
<keyword evidence="5" id="KW-1185">Reference proteome</keyword>
<dbReference type="InterPro" id="IPR056006">
    <property type="entry name" value="DUF7584"/>
</dbReference>
<evidence type="ECO:0000313" key="5">
    <source>
        <dbReference type="Proteomes" id="UP000035681"/>
    </source>
</evidence>
<dbReference type="Gene3D" id="3.90.190.10">
    <property type="entry name" value="Protein tyrosine phosphatase superfamily"/>
    <property type="match status" value="2"/>
</dbReference>
<feature type="domain" description="Tyrosine specific protein phosphatases" evidence="4">
    <location>
        <begin position="1313"/>
        <end position="1385"/>
    </location>
</feature>
<feature type="domain" description="Tyrosine-protein phosphatase" evidence="3">
    <location>
        <begin position="865"/>
        <end position="1069"/>
    </location>
</feature>
<dbReference type="GO" id="GO:0004725">
    <property type="term" value="F:protein tyrosine phosphatase activity"/>
    <property type="evidence" value="ECO:0007669"/>
    <property type="project" value="InterPro"/>
</dbReference>
<dbReference type="CDD" id="cd00047">
    <property type="entry name" value="PTPc"/>
    <property type="match status" value="1"/>
</dbReference>
<dbReference type="InterPro" id="IPR003595">
    <property type="entry name" value="Tyr_Pase_cat"/>
</dbReference>
<dbReference type="Pfam" id="PF24490">
    <property type="entry name" value="DUF7585"/>
    <property type="match status" value="1"/>
</dbReference>
<dbReference type="PANTHER" id="PTHR46163">
    <property type="entry name" value="TYROSINE-PROTEIN PHOSPHATASE-RELATED"/>
    <property type="match status" value="1"/>
</dbReference>
<accession>A0AAF5CYB8</accession>
<evidence type="ECO:0000259" key="3">
    <source>
        <dbReference type="PROSITE" id="PS50055"/>
    </source>
</evidence>
<dbReference type="InterPro" id="IPR052782">
    <property type="entry name" value="Oocyte-zygote_transition_reg"/>
</dbReference>
<reference evidence="6" key="1">
    <citation type="submission" date="2024-02" db="UniProtKB">
        <authorList>
            <consortium name="WormBaseParasite"/>
        </authorList>
    </citation>
    <scope>IDENTIFICATION</scope>
</reference>
<dbReference type="SMART" id="SM00404">
    <property type="entry name" value="PTPc_motif"/>
    <property type="match status" value="2"/>
</dbReference>
<keyword evidence="2" id="KW-0812">Transmembrane</keyword>
<organism evidence="5 6">
    <name type="scientific">Strongyloides stercoralis</name>
    <name type="common">Threadworm</name>
    <dbReference type="NCBI Taxonomy" id="6248"/>
    <lineage>
        <taxon>Eukaryota</taxon>
        <taxon>Metazoa</taxon>
        <taxon>Ecdysozoa</taxon>
        <taxon>Nematoda</taxon>
        <taxon>Chromadorea</taxon>
        <taxon>Rhabditida</taxon>
        <taxon>Tylenchina</taxon>
        <taxon>Panagrolaimomorpha</taxon>
        <taxon>Strongyloidoidea</taxon>
        <taxon>Strongyloididae</taxon>
        <taxon>Strongyloides</taxon>
    </lineage>
</organism>
<dbReference type="InterPro" id="IPR000242">
    <property type="entry name" value="PTP_cat"/>
</dbReference>
<dbReference type="SMART" id="SM00194">
    <property type="entry name" value="PTPc"/>
    <property type="match status" value="1"/>
</dbReference>
<dbReference type="InterPro" id="IPR016130">
    <property type="entry name" value="Tyr_Pase_AS"/>
</dbReference>
<dbReference type="WBParaSite" id="TCONS_00003747.p1">
    <property type="protein sequence ID" value="TCONS_00003747.p1"/>
    <property type="gene ID" value="XLOC_000239"/>
</dbReference>
<dbReference type="Proteomes" id="UP000035681">
    <property type="component" value="Unplaced"/>
</dbReference>
<sequence>MNEDLMVDYKIFADLKCRINLLNELIKLLNYQVKNFEAEIQNYKKGGSCYCYFIKSFQIRLYNINTQIQQLKNIIIEKTLLNDNKNLNSSCQSNITHYVIIENYSRSVKENMLSISKNIEEENIKKLGGYRKLNNSFLIVKNRKFNCDLCYQTYSNKNEILTKYCSVEGSFIYKNIGLVFKLTSLRNTKPNLQMMIKCGLGCEYMYTIINKEDFNYIKIHQKAIVNFKSKGKGVYLRLLIVTLIDYNFEVLREYQILAFFNKKQLKMFLHYQLSTIAWLLLHFLDCSYQTTYGNFFPSVPGELTGQSFPVTLKTNASSDLVIVKCPGSSYRHIKTTDHFSLYGSSRERNLYYHTADEVFTWAPMLYNSSMPSFIHCGKLLITKDQSSSSDNYEWTFNLNWENQPDPVQIMETRMLSKNLPSLKSKCDYIDSMIVVYHKDKKSSLKKLEFTDKVISHVNDLFYYFEKPDSNNTMEVMGPCGIVRAVNYAPQIIIKEHASSLVVYKKMEFHVIKKERVTESYLIKLYIRDDTDTPDFYDGETITMKKMKLTRTGIEEVKNSDEDIISSFTIKGFQLLEFSYNCPTAEGTELVKKVFYFGPPSKNYVFPNEDTVYLANETAIQPNCSVHGLSFGYLDSVTVAGVTTKLNDLPDNGAPKNNLKRVEDFIFMADVTDDRVTLDCFYVTLNGNVTLVQTFIKGKKVVVGHNYKGEKIYEAKMENDKSEEYEKKLAEKDKQLAAKSKTSFEKLKDKVGTIGAFAVVIISGLVILIITLMIAIFGFVKILKPWIIRRKIQSKHPNIFILWDKISSQSLEVYAETIKSKQYIPDKLKNQVVSRRIEGGEIVESNTNVCFDSSLVKCYNDIRREIKAHYISGVSPIRTYIISDGPAPDKVEFFWELLYREDVAVAFAIIFQEQEMIKNDYAKLFYWPQKKQKYGKIDVEFCGNLQSDIPNVTIRKFTMTTKFGQPKELIHFHISNWKEHDIPHSDRHIIKLYKEISEHAGIGKVLVHATHGSGSRVFMFTYFACIFEAMKENDTVDEPLEIIKEVRAQRYGGNISSIEFAYIIKAVISYFFECNMLIDVKNHQPTFYKEYDDFIFKLDEREVNMDGDLKNFLKFANIIDDGKLKDLCDQSVNVQMLSEDDLRLQCKRFYAISNVEALSKNKIRYKDVPCFDKSAVNIRGKGSNETSGFIHANEFKYKYGKKERKIIMCQAPLKESMDDMLDMIHRCKIAALVVLVNKDELDKKDKCFPYITQTRDKISYGSYNLLYRGHVVEKNNYYVEYNYSVLDSATETMHTFKLFHYLDWPDKTIPTERRSLYELYKRIIQLQDERHIVIHCSNGVGRTGTLALIIYMIDIIESKRSFDPIKCLAKIRKHRCKAVQTTPQFVFALSILYEHFKDQIDRMDKKAYDYFMSLADEIYGKNNNK</sequence>
<proteinExistence type="predicted"/>
<feature type="transmembrane region" description="Helical" evidence="2">
    <location>
        <begin position="753"/>
        <end position="779"/>
    </location>
</feature>